<evidence type="ECO:0000313" key="7">
    <source>
        <dbReference type="EMBL" id="RXN28039.1"/>
    </source>
</evidence>
<dbReference type="PANTHER" id="PTHR16484:SF4">
    <property type="entry name" value="PARTITIONING DEFECTIVE 3 HOMOLOG B"/>
    <property type="match status" value="1"/>
</dbReference>
<feature type="compositionally biased region" description="Basic and acidic residues" evidence="5">
    <location>
        <begin position="882"/>
        <end position="902"/>
    </location>
</feature>
<keyword evidence="4" id="KW-0131">Cell cycle</keyword>
<dbReference type="STRING" id="84645.A0A498N174"/>
<feature type="compositionally biased region" description="Polar residues" evidence="5">
    <location>
        <begin position="286"/>
        <end position="303"/>
    </location>
</feature>
<evidence type="ECO:0000256" key="1">
    <source>
        <dbReference type="ARBA" id="ARBA00005358"/>
    </source>
</evidence>
<feature type="compositionally biased region" description="Acidic residues" evidence="5">
    <location>
        <begin position="832"/>
        <end position="841"/>
    </location>
</feature>
<dbReference type="CDD" id="cd23059">
    <property type="entry name" value="PDZ3_Par3-like"/>
    <property type="match status" value="1"/>
</dbReference>
<dbReference type="InterPro" id="IPR052213">
    <property type="entry name" value="PAR3"/>
</dbReference>
<keyword evidence="2" id="KW-0132">Cell division</keyword>
<feature type="region of interest" description="Disordered" evidence="5">
    <location>
        <begin position="76"/>
        <end position="107"/>
    </location>
</feature>
<feature type="compositionally biased region" description="Low complexity" evidence="5">
    <location>
        <begin position="944"/>
        <end position="954"/>
    </location>
</feature>
<dbReference type="GO" id="GO:0035091">
    <property type="term" value="F:phosphatidylinositol binding"/>
    <property type="evidence" value="ECO:0007669"/>
    <property type="project" value="TreeGrafter"/>
</dbReference>
<dbReference type="Gene3D" id="2.30.42.10">
    <property type="match status" value="3"/>
</dbReference>
<dbReference type="EMBL" id="QBIY01011906">
    <property type="protein sequence ID" value="RXN28039.1"/>
    <property type="molecule type" value="Genomic_DNA"/>
</dbReference>
<evidence type="ECO:0000256" key="4">
    <source>
        <dbReference type="ARBA" id="ARBA00023306"/>
    </source>
</evidence>
<dbReference type="SMART" id="SM00228">
    <property type="entry name" value="PDZ"/>
    <property type="match status" value="3"/>
</dbReference>
<dbReference type="InterPro" id="IPR036034">
    <property type="entry name" value="PDZ_sf"/>
</dbReference>
<dbReference type="GO" id="GO:0043296">
    <property type="term" value="C:apical junction complex"/>
    <property type="evidence" value="ECO:0007669"/>
    <property type="project" value="TreeGrafter"/>
</dbReference>
<dbReference type="GO" id="GO:0005938">
    <property type="term" value="C:cell cortex"/>
    <property type="evidence" value="ECO:0007669"/>
    <property type="project" value="TreeGrafter"/>
</dbReference>
<feature type="compositionally biased region" description="Polar residues" evidence="5">
    <location>
        <begin position="90"/>
        <end position="101"/>
    </location>
</feature>
<feature type="domain" description="PDZ" evidence="6">
    <location>
        <begin position="558"/>
        <end position="633"/>
    </location>
</feature>
<dbReference type="GO" id="GO:0051301">
    <property type="term" value="P:cell division"/>
    <property type="evidence" value="ECO:0007669"/>
    <property type="project" value="UniProtKB-KW"/>
</dbReference>
<feature type="region of interest" description="Disordered" evidence="5">
    <location>
        <begin position="729"/>
        <end position="771"/>
    </location>
</feature>
<organism evidence="7 8">
    <name type="scientific">Labeo rohita</name>
    <name type="common">Indian major carp</name>
    <name type="synonym">Cyprinus rohita</name>
    <dbReference type="NCBI Taxonomy" id="84645"/>
    <lineage>
        <taxon>Eukaryota</taxon>
        <taxon>Metazoa</taxon>
        <taxon>Chordata</taxon>
        <taxon>Craniata</taxon>
        <taxon>Vertebrata</taxon>
        <taxon>Euteleostomi</taxon>
        <taxon>Actinopterygii</taxon>
        <taxon>Neopterygii</taxon>
        <taxon>Teleostei</taxon>
        <taxon>Ostariophysi</taxon>
        <taxon>Cypriniformes</taxon>
        <taxon>Cyprinidae</taxon>
        <taxon>Labeoninae</taxon>
        <taxon>Labeonini</taxon>
        <taxon>Labeo</taxon>
    </lineage>
</organism>
<dbReference type="AlphaFoldDB" id="A0A498N174"/>
<keyword evidence="8" id="KW-1185">Reference proteome</keyword>
<dbReference type="InterPro" id="IPR001478">
    <property type="entry name" value="PDZ"/>
</dbReference>
<protein>
    <submittedName>
        <fullName evidence="7">Partitioning defective 3-like protein</fullName>
    </submittedName>
</protein>
<dbReference type="FunFam" id="2.30.42.10:FF:000078">
    <property type="entry name" value="Partitioning defective 3 homolog B"/>
    <property type="match status" value="1"/>
</dbReference>
<dbReference type="PANTHER" id="PTHR16484">
    <property type="entry name" value="PARTITIONING DEFECTIVE 3 RELATED"/>
    <property type="match status" value="1"/>
</dbReference>
<dbReference type="GO" id="GO:0045197">
    <property type="term" value="P:establishment or maintenance of epithelial cell apical/basal polarity"/>
    <property type="evidence" value="ECO:0007669"/>
    <property type="project" value="TreeGrafter"/>
</dbReference>
<evidence type="ECO:0000259" key="6">
    <source>
        <dbReference type="PROSITE" id="PS50106"/>
    </source>
</evidence>
<dbReference type="Pfam" id="PF00595">
    <property type="entry name" value="PDZ"/>
    <property type="match status" value="2"/>
</dbReference>
<feature type="compositionally biased region" description="Basic and acidic residues" evidence="5">
    <location>
        <begin position="962"/>
        <end position="975"/>
    </location>
</feature>
<evidence type="ECO:0000313" key="8">
    <source>
        <dbReference type="Proteomes" id="UP000290572"/>
    </source>
</evidence>
<sequence length="984" mass="106543">MPETDTLMAFGSPCDAASVIKLRAHLGEIVIKQEGDFLVRTHHVEYCDGGILDPDDVLTDLVEDKDKLIAVYEEQEAQQRRAMSPGNGTGMRNSLNGQSSPEPYDSELACFQPIQGGEIEVNSSALKSSTPLLVRSSSDSALGPPQMEDVNGRAMGMHVQTDMDFTAEVTGNNKSGPFSVKALGLHIRGVEENSRSKREGIFQDDECIVKINDTELMDKSFSQAQEIFRQAMRSSIVRLEVVPVFNKERFEKTVIGHLFNSENPDASTRTKDPPPLKVKPIVRPVESSSGWQAEFQESNSSLEGRSLGSPLPISLSPTPKSKSADSPLLKNSLGPSPLQNHSKKSGKRLRIDLKKGPEGLGFTVVTRDSSVHGPGPILVKNILPRGAAVKDGRLQSGDRILEVNGVDITGRSQEELVAMLRSTKQGDSVSLVVARQEDMFLPRELPNGPLFAVLALEGHSHAVVPQALRTGSPELPAFVSTPVGRFSICHSAHCLASGIAMTSPAQDKQIPIWPYVSETAGRLRSVQPIVLNWEGSVRKEEQARLLLSEEGKEQLMFEVPLNDSGSAGLGVSLKGNKSRETGEDLGIFIKSIIHGGAAFKDGRLRVNDQLIAVNGETLLGKSNHEAMETLRRSMSMEGNLRGMIQLVVLRAVAAPTQEFQEARRILNRSFDSCVGQAGHLGQSDGSAQPPMVMNSIYERCAVSNGGYGHMEEGDDEGFAANPHRQDSLKLQQSLSSGLRSADTSLTDGGQQGHTEQNHVKPSKSMDLVSGGVELGPTLGLKKSSSLESLQTAMTEAKKNELLPFHRPRPHMVRGRGCNESFRAAIDKSYDGPPEDDDDEGSDQSSGRDTPASGSSRQGAGDNEDNKKDKKKKAKGKKKDKLKSKGKEKEKKKSEEVGDELDKKTKKKGFGAQSPLSSHRASARPNLHHGGHLCQPLPICPSIVRPALAPAPARPGGSITVEDDPHERFYKSEHGRPGRLHLTGN</sequence>
<gene>
    <name evidence="7" type="ORF">ROHU_019544</name>
</gene>
<proteinExistence type="inferred from homology"/>
<dbReference type="Gene3D" id="3.10.20.90">
    <property type="entry name" value="Phosphatidylinositol 3-kinase Catalytic Subunit, Chain A, domain 1"/>
    <property type="match status" value="1"/>
</dbReference>
<dbReference type="Proteomes" id="UP000290572">
    <property type="component" value="Unassembled WGS sequence"/>
</dbReference>
<evidence type="ECO:0000256" key="2">
    <source>
        <dbReference type="ARBA" id="ARBA00022618"/>
    </source>
</evidence>
<dbReference type="FunFam" id="2.30.42.10:FF:000011">
    <property type="entry name" value="partitioning defective 3 homolog isoform X1"/>
    <property type="match status" value="1"/>
</dbReference>
<dbReference type="GO" id="GO:0051660">
    <property type="term" value="P:establishment of centrosome localization"/>
    <property type="evidence" value="ECO:0007669"/>
    <property type="project" value="TreeGrafter"/>
</dbReference>
<evidence type="ECO:0000256" key="5">
    <source>
        <dbReference type="SAM" id="MobiDB-lite"/>
    </source>
</evidence>
<keyword evidence="3" id="KW-0677">Repeat</keyword>
<name>A0A498N174_LABRO</name>
<feature type="region of interest" description="Disordered" evidence="5">
    <location>
        <begin position="260"/>
        <end position="350"/>
    </location>
</feature>
<dbReference type="PROSITE" id="PS50106">
    <property type="entry name" value="PDZ"/>
    <property type="match status" value="2"/>
</dbReference>
<dbReference type="Pfam" id="PF12053">
    <property type="entry name" value="Par3_HAL_N_term"/>
    <property type="match status" value="1"/>
</dbReference>
<feature type="region of interest" description="Disordered" evidence="5">
    <location>
        <begin position="825"/>
        <end position="984"/>
    </location>
</feature>
<dbReference type="GO" id="GO:0000226">
    <property type="term" value="P:microtubule cytoskeleton organization"/>
    <property type="evidence" value="ECO:0007669"/>
    <property type="project" value="TreeGrafter"/>
</dbReference>
<dbReference type="GO" id="GO:0005912">
    <property type="term" value="C:adherens junction"/>
    <property type="evidence" value="ECO:0007669"/>
    <property type="project" value="TreeGrafter"/>
</dbReference>
<feature type="domain" description="PDZ" evidence="6">
    <location>
        <begin position="350"/>
        <end position="435"/>
    </location>
</feature>
<dbReference type="GO" id="GO:0008104">
    <property type="term" value="P:intracellular protein localization"/>
    <property type="evidence" value="ECO:0007669"/>
    <property type="project" value="TreeGrafter"/>
</dbReference>
<dbReference type="CDD" id="cd23058">
    <property type="entry name" value="PDZ2_Par3-like"/>
    <property type="match status" value="1"/>
</dbReference>
<reference evidence="7 8" key="1">
    <citation type="submission" date="2018-03" db="EMBL/GenBank/DDBJ databases">
        <title>Draft genome sequence of Rohu Carp (Labeo rohita).</title>
        <authorList>
            <person name="Das P."/>
            <person name="Kushwaha B."/>
            <person name="Joshi C.G."/>
            <person name="Kumar D."/>
            <person name="Nagpure N.S."/>
            <person name="Sahoo L."/>
            <person name="Das S.P."/>
            <person name="Bit A."/>
            <person name="Patnaik S."/>
            <person name="Meher P.K."/>
            <person name="Jayasankar P."/>
            <person name="Koringa P.G."/>
            <person name="Patel N.V."/>
            <person name="Hinsu A.T."/>
            <person name="Kumar R."/>
            <person name="Pandey M."/>
            <person name="Agarwal S."/>
            <person name="Srivastava S."/>
            <person name="Singh M."/>
            <person name="Iquebal M.A."/>
            <person name="Jaiswal S."/>
            <person name="Angadi U.B."/>
            <person name="Kumar N."/>
            <person name="Raza M."/>
            <person name="Shah T.M."/>
            <person name="Rai A."/>
            <person name="Jena J.K."/>
        </authorList>
    </citation>
    <scope>NUCLEOTIDE SEQUENCE [LARGE SCALE GENOMIC DNA]</scope>
    <source>
        <strain evidence="7">DASCIFA01</strain>
        <tissue evidence="7">Testis</tissue>
    </source>
</reference>
<feature type="compositionally biased region" description="Basic residues" evidence="5">
    <location>
        <begin position="868"/>
        <end position="881"/>
    </location>
</feature>
<dbReference type="GO" id="GO:0016324">
    <property type="term" value="C:apical plasma membrane"/>
    <property type="evidence" value="ECO:0007669"/>
    <property type="project" value="TreeGrafter"/>
</dbReference>
<feature type="compositionally biased region" description="Polar residues" evidence="5">
    <location>
        <begin position="741"/>
        <end position="754"/>
    </location>
</feature>
<accession>A0A498N174</accession>
<feature type="compositionally biased region" description="Low complexity" evidence="5">
    <location>
        <begin position="306"/>
        <end position="321"/>
    </location>
</feature>
<dbReference type="GO" id="GO:0030010">
    <property type="term" value="P:establishment of cell polarity"/>
    <property type="evidence" value="ECO:0007669"/>
    <property type="project" value="TreeGrafter"/>
</dbReference>
<comment type="caution">
    <text evidence="7">The sequence shown here is derived from an EMBL/GenBank/DDBJ whole genome shotgun (WGS) entry which is preliminary data.</text>
</comment>
<evidence type="ECO:0000256" key="3">
    <source>
        <dbReference type="ARBA" id="ARBA00022737"/>
    </source>
</evidence>
<comment type="similarity">
    <text evidence="1">Belongs to the PAR3 family.</text>
</comment>
<dbReference type="SUPFAM" id="SSF50156">
    <property type="entry name" value="PDZ domain-like"/>
    <property type="match status" value="3"/>
</dbReference>
<dbReference type="InterPro" id="IPR021922">
    <property type="entry name" value="Par3/HAL_N"/>
</dbReference>
<dbReference type="GO" id="GO:0007155">
    <property type="term" value="P:cell adhesion"/>
    <property type="evidence" value="ECO:0007669"/>
    <property type="project" value="TreeGrafter"/>
</dbReference>
<feature type="compositionally biased region" description="Low complexity" evidence="5">
    <location>
        <begin position="729"/>
        <end position="740"/>
    </location>
</feature>